<dbReference type="PANTHER" id="PTHR40866">
    <property type="entry name" value="BED-TYPE DOMAIN-CONTAINING PROTEIN"/>
    <property type="match status" value="1"/>
</dbReference>
<evidence type="ECO:0000313" key="2">
    <source>
        <dbReference type="Proteomes" id="UP000028582"/>
    </source>
</evidence>
<dbReference type="EMBL" id="ANJA01003260">
    <property type="protein sequence ID" value="ETO64560.1"/>
    <property type="molecule type" value="Genomic_DNA"/>
</dbReference>
<sequence length="258" mass="29424">MVLAPRRHPRFTPSQVAGFFFQPCRDDYDEVIPEYHRCRCGTVRKQARRSGYSNLISHVRSEHPTYEDLMLAATTAETESILNYIWRSSLNLFSWMEWISKNNLPLSYSNLDPICVETLVSGMGSLARSVERVIAAEMPDRFGLIFDGWTHASEHYIAVYARCEVDCVAKTPPLCIAPLLNDEEEDLLARGHMAFLATMLPRDYGMQLGICYLLVADNRSVNRRLTTLTGVLLVGCASHRLNRQSNSNWQTTKKSWTQ</sequence>
<protein>
    <recommendedName>
        <fullName evidence="3">BED-type domain-containing protein</fullName>
    </recommendedName>
</protein>
<comment type="caution">
    <text evidence="1">The sequence shown here is derived from an EMBL/GenBank/DDBJ whole genome shotgun (WGS) entry which is preliminary data.</text>
</comment>
<proteinExistence type="predicted"/>
<dbReference type="Proteomes" id="UP000028582">
    <property type="component" value="Unassembled WGS sequence"/>
</dbReference>
<name>A0A080ZD49_PHYNI</name>
<evidence type="ECO:0008006" key="3">
    <source>
        <dbReference type="Google" id="ProtNLM"/>
    </source>
</evidence>
<dbReference type="PANTHER" id="PTHR40866:SF1">
    <property type="entry name" value="BED-TYPE DOMAIN-CONTAINING PROTEIN"/>
    <property type="match status" value="1"/>
</dbReference>
<evidence type="ECO:0000313" key="1">
    <source>
        <dbReference type="EMBL" id="ETO64560.1"/>
    </source>
</evidence>
<accession>A0A080ZD49</accession>
<organism evidence="1 2">
    <name type="scientific">Phytophthora nicotianae P1976</name>
    <dbReference type="NCBI Taxonomy" id="1317066"/>
    <lineage>
        <taxon>Eukaryota</taxon>
        <taxon>Sar</taxon>
        <taxon>Stramenopiles</taxon>
        <taxon>Oomycota</taxon>
        <taxon>Peronosporomycetes</taxon>
        <taxon>Peronosporales</taxon>
        <taxon>Peronosporaceae</taxon>
        <taxon>Phytophthora</taxon>
    </lineage>
</organism>
<reference evidence="1 2" key="1">
    <citation type="submission" date="2013-11" db="EMBL/GenBank/DDBJ databases">
        <title>The Genome Sequence of Phytophthora parasitica P1976.</title>
        <authorList>
            <consortium name="The Broad Institute Genomics Platform"/>
            <person name="Russ C."/>
            <person name="Tyler B."/>
            <person name="Panabieres F."/>
            <person name="Shan W."/>
            <person name="Tripathy S."/>
            <person name="Grunwald N."/>
            <person name="Machado M."/>
            <person name="Johnson C.S."/>
            <person name="Walker B."/>
            <person name="Young S."/>
            <person name="Zeng Q."/>
            <person name="Gargeya S."/>
            <person name="Fitzgerald M."/>
            <person name="Haas B."/>
            <person name="Abouelleil A."/>
            <person name="Allen A.W."/>
            <person name="Alvarado L."/>
            <person name="Arachchi H.M."/>
            <person name="Berlin A.M."/>
            <person name="Chapman S.B."/>
            <person name="Gainer-Dewar J."/>
            <person name="Goldberg J."/>
            <person name="Griggs A."/>
            <person name="Gujja S."/>
            <person name="Hansen M."/>
            <person name="Howarth C."/>
            <person name="Imamovic A."/>
            <person name="Ireland A."/>
            <person name="Larimer J."/>
            <person name="McCowan C."/>
            <person name="Murphy C."/>
            <person name="Pearson M."/>
            <person name="Poon T.W."/>
            <person name="Priest M."/>
            <person name="Roberts A."/>
            <person name="Saif S."/>
            <person name="Shea T."/>
            <person name="Sisk P."/>
            <person name="Sykes S."/>
            <person name="Wortman J."/>
            <person name="Nusbaum C."/>
            <person name="Birren B."/>
        </authorList>
    </citation>
    <scope>NUCLEOTIDE SEQUENCE [LARGE SCALE GENOMIC DNA]</scope>
    <source>
        <strain evidence="1 2">P1976</strain>
    </source>
</reference>
<dbReference type="AlphaFoldDB" id="A0A080ZD49"/>
<gene>
    <name evidence="1" type="ORF">F444_17934</name>
</gene>